<evidence type="ECO:0000256" key="1">
    <source>
        <dbReference type="SAM" id="MobiDB-lite"/>
    </source>
</evidence>
<dbReference type="InterPro" id="IPR005135">
    <property type="entry name" value="Endo/exonuclease/phosphatase"/>
</dbReference>
<evidence type="ECO:0000256" key="2">
    <source>
        <dbReference type="SAM" id="Phobius"/>
    </source>
</evidence>
<evidence type="ECO:0000313" key="4">
    <source>
        <dbReference type="EMBL" id="CAB4672452.1"/>
    </source>
</evidence>
<keyword evidence="2" id="KW-0812">Transmembrane</keyword>
<feature type="transmembrane region" description="Helical" evidence="2">
    <location>
        <begin position="444"/>
        <end position="461"/>
    </location>
</feature>
<feature type="region of interest" description="Disordered" evidence="1">
    <location>
        <begin position="268"/>
        <end position="289"/>
    </location>
</feature>
<dbReference type="SUPFAM" id="SSF56219">
    <property type="entry name" value="DNase I-like"/>
    <property type="match status" value="1"/>
</dbReference>
<protein>
    <submittedName>
        <fullName evidence="4">Unannotated protein</fullName>
    </submittedName>
</protein>
<dbReference type="AlphaFoldDB" id="A0A6J6MF11"/>
<dbReference type="GO" id="GO:0003824">
    <property type="term" value="F:catalytic activity"/>
    <property type="evidence" value="ECO:0007669"/>
    <property type="project" value="InterPro"/>
</dbReference>
<reference evidence="4" key="1">
    <citation type="submission" date="2020-05" db="EMBL/GenBank/DDBJ databases">
        <authorList>
            <person name="Chiriac C."/>
            <person name="Salcher M."/>
            <person name="Ghai R."/>
            <person name="Kavagutti S V."/>
        </authorList>
    </citation>
    <scope>NUCLEOTIDE SEQUENCE</scope>
</reference>
<dbReference type="EMBL" id="CAEZWZ010000071">
    <property type="protein sequence ID" value="CAB4672452.1"/>
    <property type="molecule type" value="Genomic_DNA"/>
</dbReference>
<evidence type="ECO:0000259" key="3">
    <source>
        <dbReference type="Pfam" id="PF03372"/>
    </source>
</evidence>
<name>A0A6J6MF11_9ZZZZ</name>
<dbReference type="Gene3D" id="3.60.10.10">
    <property type="entry name" value="Endonuclease/exonuclease/phosphatase"/>
    <property type="match status" value="1"/>
</dbReference>
<feature type="domain" description="Endonuclease/exonuclease/phosphatase" evidence="3">
    <location>
        <begin position="199"/>
        <end position="368"/>
    </location>
</feature>
<dbReference type="Pfam" id="PF03372">
    <property type="entry name" value="Exo_endo_phos"/>
    <property type="match status" value="1"/>
</dbReference>
<keyword evidence="2" id="KW-1133">Transmembrane helix</keyword>
<dbReference type="InterPro" id="IPR036691">
    <property type="entry name" value="Endo/exonu/phosph_ase_sf"/>
</dbReference>
<accession>A0A6J6MF11</accession>
<keyword evidence="2" id="KW-0472">Membrane</keyword>
<gene>
    <name evidence="4" type="ORF">UFOPK2329_00559</name>
</gene>
<proteinExistence type="predicted"/>
<organism evidence="4">
    <name type="scientific">freshwater metagenome</name>
    <dbReference type="NCBI Taxonomy" id="449393"/>
    <lineage>
        <taxon>unclassified sequences</taxon>
        <taxon>metagenomes</taxon>
        <taxon>ecological metagenomes</taxon>
    </lineage>
</organism>
<sequence length="480" mass="52886">MKRLFFAIALTFSFLVPASAQASDNQVTVLSRNLYLGADVGIALKLIPDFPAAAQFMWSQVKANDFAQRAPKLAQEAISNDADVIGIQEATIWYCKKNAWSKKVEVLNFTKQFLEATKAQGSEYVLAKFDGKEAFNPGYSIAAVPFLTMVNDPSTFQPLFGQDKAACGFVIGDALAIKKELADKVLKVGNTEYVDTYSIVPTLMTIYRGYTWADISIGNQPVRFVTTHLESIWDEGKVPNAAKQATQLVNDLENTTMPLVVLGDFNSDPRDPRPLDAPNPGEQPIESDACPVQKHNCSAYWTMRDAGYMEADPNPLLPENYSWGMSALLAGPDGMRFDEAKKMGNKYGFSDRLDYVFIRNGIKEISSKIIGNTWPENENTWQCSNEEQIGNTQEIAQRMGIAAPDSGICLATDHAGVVSTLVLDGSKSARSADLPAHKPFPISFWQWVGLALVGAIGFLIFRKNSKLLSKSKRIPRIKSI</sequence>